<evidence type="ECO:0000259" key="3">
    <source>
        <dbReference type="PROSITE" id="PS50110"/>
    </source>
</evidence>
<dbReference type="PANTHER" id="PTHR44591:SF3">
    <property type="entry name" value="RESPONSE REGULATORY DOMAIN-CONTAINING PROTEIN"/>
    <property type="match status" value="1"/>
</dbReference>
<dbReference type="GO" id="GO:0000160">
    <property type="term" value="P:phosphorelay signal transduction system"/>
    <property type="evidence" value="ECO:0007669"/>
    <property type="project" value="InterPro"/>
</dbReference>
<evidence type="ECO:0000256" key="1">
    <source>
        <dbReference type="ARBA" id="ARBA00022553"/>
    </source>
</evidence>
<accession>I3Z164</accession>
<sequence length="132" mass="15180">MAKFTRPIYMKVLVVDDDAINRLILQKLFEKENNTVKTAQNGCEAMQLLNDESDFNIVITDIMMPEMDGIQLLAEIKLNDKISRIPIIGFTAGDIDYFRQISTIAFDRLLPKPMDFYELYDIAHGFVNKSLN</sequence>
<dbReference type="InterPro" id="IPR001789">
    <property type="entry name" value="Sig_transdc_resp-reg_receiver"/>
</dbReference>
<keyword evidence="4" id="KW-0238">DNA-binding</keyword>
<evidence type="ECO:0000313" key="4">
    <source>
        <dbReference type="EMBL" id="AFL82982.1"/>
    </source>
</evidence>
<dbReference type="eggNOG" id="COG0784">
    <property type="taxonomic scope" value="Bacteria"/>
</dbReference>
<dbReference type="AlphaFoldDB" id="I3Z164"/>
<dbReference type="EMBL" id="CP003281">
    <property type="protein sequence ID" value="AFL82982.1"/>
    <property type="molecule type" value="Genomic_DNA"/>
</dbReference>
<dbReference type="SUPFAM" id="SSF52172">
    <property type="entry name" value="CheY-like"/>
    <property type="match status" value="1"/>
</dbReference>
<dbReference type="InterPro" id="IPR050595">
    <property type="entry name" value="Bact_response_regulator"/>
</dbReference>
<keyword evidence="5" id="KW-1185">Reference proteome</keyword>
<name>I3Z164_BELBD</name>
<reference evidence="5" key="1">
    <citation type="submission" date="2012-06" db="EMBL/GenBank/DDBJ databases">
        <title>The complete genome of Belliella baltica DSM 15883.</title>
        <authorList>
            <person name="Lucas S."/>
            <person name="Copeland A."/>
            <person name="Lapidus A."/>
            <person name="Goodwin L."/>
            <person name="Pitluck S."/>
            <person name="Peters L."/>
            <person name="Mikhailova N."/>
            <person name="Davenport K."/>
            <person name="Kyrpides N."/>
            <person name="Mavromatis K."/>
            <person name="Pagani I."/>
            <person name="Ivanova N."/>
            <person name="Ovchinnikova G."/>
            <person name="Zeytun A."/>
            <person name="Detter J.C."/>
            <person name="Han C."/>
            <person name="Land M."/>
            <person name="Hauser L."/>
            <person name="Markowitz V."/>
            <person name="Cheng J.-F."/>
            <person name="Hugenholtz P."/>
            <person name="Woyke T."/>
            <person name="Wu D."/>
            <person name="Tindall B."/>
            <person name="Pomrenke H."/>
            <person name="Brambilla E."/>
            <person name="Klenk H.-P."/>
            <person name="Eisen J.A."/>
        </authorList>
    </citation>
    <scope>NUCLEOTIDE SEQUENCE [LARGE SCALE GENOMIC DNA]</scope>
    <source>
        <strain evidence="5">DSM 15883 / CIP 108006 / LMG 21964 / BA134</strain>
    </source>
</reference>
<evidence type="ECO:0000313" key="5">
    <source>
        <dbReference type="Proteomes" id="UP000006050"/>
    </source>
</evidence>
<dbReference type="PANTHER" id="PTHR44591">
    <property type="entry name" value="STRESS RESPONSE REGULATOR PROTEIN 1"/>
    <property type="match status" value="1"/>
</dbReference>
<protein>
    <submittedName>
        <fullName evidence="4">Response regulator with CheY-like receiver, AAA-type ATPase, and DNA-binding domains</fullName>
    </submittedName>
</protein>
<dbReference type="CDD" id="cd17546">
    <property type="entry name" value="REC_hyHK_CKI1_RcsC-like"/>
    <property type="match status" value="1"/>
</dbReference>
<keyword evidence="1 2" id="KW-0597">Phosphoprotein</keyword>
<feature type="modified residue" description="4-aspartylphosphate" evidence="2">
    <location>
        <position position="61"/>
    </location>
</feature>
<dbReference type="KEGG" id="bbd:Belba_0319"/>
<evidence type="ECO:0000256" key="2">
    <source>
        <dbReference type="PROSITE-ProRule" id="PRU00169"/>
    </source>
</evidence>
<dbReference type="SMART" id="SM00448">
    <property type="entry name" value="REC"/>
    <property type="match status" value="1"/>
</dbReference>
<feature type="domain" description="Response regulatory" evidence="3">
    <location>
        <begin position="11"/>
        <end position="127"/>
    </location>
</feature>
<dbReference type="GO" id="GO:0003677">
    <property type="term" value="F:DNA binding"/>
    <property type="evidence" value="ECO:0007669"/>
    <property type="project" value="UniProtKB-KW"/>
</dbReference>
<dbReference type="HOGENOM" id="CLU_000445_69_17_10"/>
<dbReference type="Proteomes" id="UP000006050">
    <property type="component" value="Chromosome"/>
</dbReference>
<proteinExistence type="predicted"/>
<gene>
    <name evidence="4" type="ordered locus">Belba_0319</name>
</gene>
<dbReference type="STRING" id="866536.Belba_0319"/>
<dbReference type="InterPro" id="IPR011006">
    <property type="entry name" value="CheY-like_superfamily"/>
</dbReference>
<organism evidence="4 5">
    <name type="scientific">Belliella baltica (strain DSM 15883 / CIP 108006 / LMG 21964 / BA134)</name>
    <dbReference type="NCBI Taxonomy" id="866536"/>
    <lineage>
        <taxon>Bacteria</taxon>
        <taxon>Pseudomonadati</taxon>
        <taxon>Bacteroidota</taxon>
        <taxon>Cytophagia</taxon>
        <taxon>Cytophagales</taxon>
        <taxon>Cyclobacteriaceae</taxon>
        <taxon>Belliella</taxon>
    </lineage>
</organism>
<dbReference type="Gene3D" id="3.40.50.2300">
    <property type="match status" value="1"/>
</dbReference>
<dbReference type="Pfam" id="PF00072">
    <property type="entry name" value="Response_reg"/>
    <property type="match status" value="1"/>
</dbReference>
<dbReference type="PROSITE" id="PS50110">
    <property type="entry name" value="RESPONSE_REGULATORY"/>
    <property type="match status" value="1"/>
</dbReference>